<feature type="compositionally biased region" description="Acidic residues" evidence="1">
    <location>
        <begin position="314"/>
        <end position="323"/>
    </location>
</feature>
<evidence type="ECO:0000313" key="3">
    <source>
        <dbReference type="Proteomes" id="UP000000305"/>
    </source>
</evidence>
<gene>
    <name evidence="2" type="ORF">DAPPUDRAFT_335579</name>
</gene>
<dbReference type="AlphaFoldDB" id="E9HY23"/>
<feature type="region of interest" description="Disordered" evidence="1">
    <location>
        <begin position="292"/>
        <end position="328"/>
    </location>
</feature>
<protein>
    <recommendedName>
        <fullName evidence="4">CCHC-type domain-containing protein</fullName>
    </recommendedName>
</protein>
<dbReference type="HOGENOM" id="CLU_604487_0_0_1"/>
<dbReference type="Proteomes" id="UP000000305">
    <property type="component" value="Unassembled WGS sequence"/>
</dbReference>
<reference evidence="2 3" key="1">
    <citation type="journal article" date="2011" name="Science">
        <title>The ecoresponsive genome of Daphnia pulex.</title>
        <authorList>
            <person name="Colbourne J.K."/>
            <person name="Pfrender M.E."/>
            <person name="Gilbert D."/>
            <person name="Thomas W.K."/>
            <person name="Tucker A."/>
            <person name="Oakley T.H."/>
            <person name="Tokishita S."/>
            <person name="Aerts A."/>
            <person name="Arnold G.J."/>
            <person name="Basu M.K."/>
            <person name="Bauer D.J."/>
            <person name="Caceres C.E."/>
            <person name="Carmel L."/>
            <person name="Casola C."/>
            <person name="Choi J.H."/>
            <person name="Detter J.C."/>
            <person name="Dong Q."/>
            <person name="Dusheyko S."/>
            <person name="Eads B.D."/>
            <person name="Frohlich T."/>
            <person name="Geiler-Samerotte K.A."/>
            <person name="Gerlach D."/>
            <person name="Hatcher P."/>
            <person name="Jogdeo S."/>
            <person name="Krijgsveld J."/>
            <person name="Kriventseva E.V."/>
            <person name="Kultz D."/>
            <person name="Laforsch C."/>
            <person name="Lindquist E."/>
            <person name="Lopez J."/>
            <person name="Manak J.R."/>
            <person name="Muller J."/>
            <person name="Pangilinan J."/>
            <person name="Patwardhan R.P."/>
            <person name="Pitluck S."/>
            <person name="Pritham E.J."/>
            <person name="Rechtsteiner A."/>
            <person name="Rho M."/>
            <person name="Rogozin I.B."/>
            <person name="Sakarya O."/>
            <person name="Salamov A."/>
            <person name="Schaack S."/>
            <person name="Shapiro H."/>
            <person name="Shiga Y."/>
            <person name="Skalitzky C."/>
            <person name="Smith Z."/>
            <person name="Souvorov A."/>
            <person name="Sung W."/>
            <person name="Tang Z."/>
            <person name="Tsuchiya D."/>
            <person name="Tu H."/>
            <person name="Vos H."/>
            <person name="Wang M."/>
            <person name="Wolf Y.I."/>
            <person name="Yamagata H."/>
            <person name="Yamada T."/>
            <person name="Ye Y."/>
            <person name="Shaw J.R."/>
            <person name="Andrews J."/>
            <person name="Crease T.J."/>
            <person name="Tang H."/>
            <person name="Lucas S.M."/>
            <person name="Robertson H.M."/>
            <person name="Bork P."/>
            <person name="Koonin E.V."/>
            <person name="Zdobnov E.M."/>
            <person name="Grigoriev I.V."/>
            <person name="Lynch M."/>
            <person name="Boore J.L."/>
        </authorList>
    </citation>
    <scope>NUCLEOTIDE SEQUENCE [LARGE SCALE GENOMIC DNA]</scope>
</reference>
<evidence type="ECO:0000313" key="2">
    <source>
        <dbReference type="EMBL" id="EFX63357.1"/>
    </source>
</evidence>
<accession>E9HY23</accession>
<proteinExistence type="predicted"/>
<sequence length="453" mass="50460">MAAAIPPNFGGDRELAADPETAGLATALGDLSALFLQNLFLQRQAAANDDARARIDAQAALVRQTLQASNASRTREANIRELQPVTRVPAAPYGAVENVANIRMNNIPVFTGGSADTIDVISWISRIFNLAESRELTFAATINLLIQGSSKGAANYISEMKEENKTLYQIVQQLEMRYGSLTTIEDARIKCNNMARKPDEHLSDFIDRLRLMAKMACRQEPTEALRQRAVDILVEGNIRRVLPTSVRAALEERIMNRSLMGLPALSPRDIERECLDLEARRKERKLELKQMVQGKRHHVNKATLDVDSATSSSDEAEEEEDDSEHPRDFLINEIKLQRQRYALKGKPIDDRKVMKYAFRNYNQKFFGKNQGKQYPYGARAAQGGPPNKCGAEGHMMRNMACALKDKPLVDKACAKCGTGLHSADDCPKVYQKDYKAPADAADKESLKKEPLNG</sequence>
<dbReference type="InParanoid" id="E9HY23"/>
<organism evidence="2 3">
    <name type="scientific">Daphnia pulex</name>
    <name type="common">Water flea</name>
    <dbReference type="NCBI Taxonomy" id="6669"/>
    <lineage>
        <taxon>Eukaryota</taxon>
        <taxon>Metazoa</taxon>
        <taxon>Ecdysozoa</taxon>
        <taxon>Arthropoda</taxon>
        <taxon>Crustacea</taxon>
        <taxon>Branchiopoda</taxon>
        <taxon>Diplostraca</taxon>
        <taxon>Cladocera</taxon>
        <taxon>Anomopoda</taxon>
        <taxon>Daphniidae</taxon>
        <taxon>Daphnia</taxon>
    </lineage>
</organism>
<evidence type="ECO:0000256" key="1">
    <source>
        <dbReference type="SAM" id="MobiDB-lite"/>
    </source>
</evidence>
<keyword evidence="3" id="KW-1185">Reference proteome</keyword>
<dbReference type="KEGG" id="dpx:DAPPUDRAFT_335579"/>
<dbReference type="Gene3D" id="4.10.60.10">
    <property type="entry name" value="Zinc finger, CCHC-type"/>
    <property type="match status" value="1"/>
</dbReference>
<evidence type="ECO:0008006" key="4">
    <source>
        <dbReference type="Google" id="ProtNLM"/>
    </source>
</evidence>
<name>E9HY23_DAPPU</name>
<dbReference type="EMBL" id="GL733101">
    <property type="protein sequence ID" value="EFX63357.1"/>
    <property type="molecule type" value="Genomic_DNA"/>
</dbReference>